<dbReference type="EMBL" id="CP003360">
    <property type="protein sequence ID" value="AFM23915.1"/>
    <property type="molecule type" value="Genomic_DNA"/>
</dbReference>
<dbReference type="PIRSF" id="PIRSF002808">
    <property type="entry name" value="Hexose_phosphate_transp"/>
    <property type="match status" value="1"/>
</dbReference>
<evidence type="ECO:0000256" key="3">
    <source>
        <dbReference type="ARBA" id="ARBA00022989"/>
    </source>
</evidence>
<dbReference type="InterPro" id="IPR011701">
    <property type="entry name" value="MFS"/>
</dbReference>
<dbReference type="SUPFAM" id="SSF103473">
    <property type="entry name" value="MFS general substrate transporter"/>
    <property type="match status" value="1"/>
</dbReference>
<name>I4C2X4_DESTA</name>
<dbReference type="STRING" id="706587.Desti_1202"/>
<keyword evidence="3 5" id="KW-1133">Transmembrane helix</keyword>
<dbReference type="InterPro" id="IPR051337">
    <property type="entry name" value="OPA_Antiporter"/>
</dbReference>
<proteinExistence type="predicted"/>
<evidence type="ECO:0000256" key="2">
    <source>
        <dbReference type="ARBA" id="ARBA00022692"/>
    </source>
</evidence>
<feature type="transmembrane region" description="Helical" evidence="5">
    <location>
        <begin position="177"/>
        <end position="196"/>
    </location>
</feature>
<dbReference type="GO" id="GO:0035435">
    <property type="term" value="P:phosphate ion transmembrane transport"/>
    <property type="evidence" value="ECO:0007669"/>
    <property type="project" value="TreeGrafter"/>
</dbReference>
<dbReference type="GO" id="GO:0016020">
    <property type="term" value="C:membrane"/>
    <property type="evidence" value="ECO:0007669"/>
    <property type="project" value="InterPro"/>
</dbReference>
<dbReference type="PROSITE" id="PS50850">
    <property type="entry name" value="MFS"/>
    <property type="match status" value="1"/>
</dbReference>
<dbReference type="InterPro" id="IPR000849">
    <property type="entry name" value="Sugar_P_transporter"/>
</dbReference>
<reference evidence="8" key="1">
    <citation type="submission" date="2012-06" db="EMBL/GenBank/DDBJ databases">
        <title>Complete sequence of chromosome of Desulfomonile tiedjei DSM 6799.</title>
        <authorList>
            <person name="Lucas S."/>
            <person name="Copeland A."/>
            <person name="Lapidus A."/>
            <person name="Glavina del Rio T."/>
            <person name="Dalin E."/>
            <person name="Tice H."/>
            <person name="Bruce D."/>
            <person name="Goodwin L."/>
            <person name="Pitluck S."/>
            <person name="Peters L."/>
            <person name="Ovchinnikova G."/>
            <person name="Zeytun A."/>
            <person name="Lu M."/>
            <person name="Kyrpides N."/>
            <person name="Mavromatis K."/>
            <person name="Ivanova N."/>
            <person name="Brettin T."/>
            <person name="Detter J.C."/>
            <person name="Han C."/>
            <person name="Larimer F."/>
            <person name="Land M."/>
            <person name="Hauser L."/>
            <person name="Markowitz V."/>
            <person name="Cheng J.-F."/>
            <person name="Hugenholtz P."/>
            <person name="Woyke T."/>
            <person name="Wu D."/>
            <person name="Spring S."/>
            <person name="Schroeder M."/>
            <person name="Brambilla E."/>
            <person name="Klenk H.-P."/>
            <person name="Eisen J.A."/>
        </authorList>
    </citation>
    <scope>NUCLEOTIDE SEQUENCE [LARGE SCALE GENOMIC DNA]</scope>
    <source>
        <strain evidence="8">ATCC 49306 / DSM 6799 / DCB-1</strain>
    </source>
</reference>
<evidence type="ECO:0000256" key="1">
    <source>
        <dbReference type="ARBA" id="ARBA00004127"/>
    </source>
</evidence>
<evidence type="ECO:0000256" key="4">
    <source>
        <dbReference type="ARBA" id="ARBA00023136"/>
    </source>
</evidence>
<accession>I4C2X4</accession>
<gene>
    <name evidence="7" type="ordered locus">Desti_1202</name>
</gene>
<evidence type="ECO:0000313" key="8">
    <source>
        <dbReference type="Proteomes" id="UP000006055"/>
    </source>
</evidence>
<dbReference type="KEGG" id="dti:Desti_1202"/>
<keyword evidence="4 5" id="KW-0472">Membrane</keyword>
<feature type="transmembrane region" description="Helical" evidence="5">
    <location>
        <begin position="399"/>
        <end position="420"/>
    </location>
</feature>
<feature type="transmembrane region" description="Helical" evidence="5">
    <location>
        <begin position="345"/>
        <end position="362"/>
    </location>
</feature>
<evidence type="ECO:0000259" key="6">
    <source>
        <dbReference type="PROSITE" id="PS50850"/>
    </source>
</evidence>
<feature type="transmembrane region" description="Helical" evidence="5">
    <location>
        <begin position="432"/>
        <end position="454"/>
    </location>
</feature>
<feature type="transmembrane region" description="Helical" evidence="5">
    <location>
        <begin position="208"/>
        <end position="237"/>
    </location>
</feature>
<dbReference type="AlphaFoldDB" id="I4C2X4"/>
<dbReference type="PANTHER" id="PTHR43826:SF3">
    <property type="entry name" value="GLUCOSE-6-PHOSPHATE EXCHANGER SLC37A4"/>
    <property type="match status" value="1"/>
</dbReference>
<evidence type="ECO:0000256" key="5">
    <source>
        <dbReference type="SAM" id="Phobius"/>
    </source>
</evidence>
<organism evidence="7 8">
    <name type="scientific">Desulfomonile tiedjei (strain ATCC 49306 / DSM 6799 / DCB-1)</name>
    <dbReference type="NCBI Taxonomy" id="706587"/>
    <lineage>
        <taxon>Bacteria</taxon>
        <taxon>Pseudomonadati</taxon>
        <taxon>Thermodesulfobacteriota</taxon>
        <taxon>Desulfomonilia</taxon>
        <taxon>Desulfomonilales</taxon>
        <taxon>Desulfomonilaceae</taxon>
        <taxon>Desulfomonile</taxon>
    </lineage>
</organism>
<dbReference type="eggNOG" id="COG2271">
    <property type="taxonomic scope" value="Bacteria"/>
</dbReference>
<feature type="transmembrane region" description="Helical" evidence="5">
    <location>
        <begin position="243"/>
        <end position="261"/>
    </location>
</feature>
<dbReference type="Gene3D" id="1.20.1250.20">
    <property type="entry name" value="MFS general substrate transporter like domains"/>
    <property type="match status" value="2"/>
</dbReference>
<dbReference type="InterPro" id="IPR020846">
    <property type="entry name" value="MFS_dom"/>
</dbReference>
<dbReference type="HOGENOM" id="CLU_001265_62_1_7"/>
<dbReference type="InterPro" id="IPR036259">
    <property type="entry name" value="MFS_trans_sf"/>
</dbReference>
<keyword evidence="2 5" id="KW-0812">Transmembrane</keyword>
<dbReference type="GO" id="GO:0012505">
    <property type="term" value="C:endomembrane system"/>
    <property type="evidence" value="ECO:0007669"/>
    <property type="project" value="UniProtKB-SubCell"/>
</dbReference>
<evidence type="ECO:0000313" key="7">
    <source>
        <dbReference type="EMBL" id="AFM23915.1"/>
    </source>
</evidence>
<protein>
    <submittedName>
        <fullName evidence="7">Sugar phosphate permease</fullName>
    </submittedName>
</protein>
<dbReference type="PANTHER" id="PTHR43826">
    <property type="entry name" value="GLUCOSE-6-PHOSPHATE EXCHANGER SLC37A4"/>
    <property type="match status" value="1"/>
</dbReference>
<feature type="transmembrane region" description="Helical" evidence="5">
    <location>
        <begin position="304"/>
        <end position="325"/>
    </location>
</feature>
<feature type="transmembrane region" description="Helical" evidence="5">
    <location>
        <begin position="83"/>
        <end position="100"/>
    </location>
</feature>
<sequence length="507" mass="55898">MPFQVSEDKGFAVSLPWVCTHGYSWVAPWGLKKGLPCVTEWLQNECFFASEDCTVSVTVREHHLKKRKGRSMHESLAGRVLKYRWLIFWIMALAYVFVYFHRLCPAVVAMDLQQAFAASGGFMGLLASAYFYPYALMQFPAGLLSDSLGPRKTVTVFLSIAAAGSLLFGLAQTMEVAVIARVIVGLGVSMVFIPTMKLLSQWFRIREFAFMTALLNTMGGIGALTAATPLALMTGWIGWRSSFQIIGLGTLTIAVLVWLFVRNKPQDKGWPSLSEIDHSGPGTAAPPITIPLWQGARKVVTERYFWPVAAWFFFGCGVFFGFAGLWAGPYLMHVYNMSRAEAGNILNMISVGMIFGSPLVSYLSDRVFHSRKRVLTLCSSLLLAEMIFLNIFHSGLPTWSLYIIFIVLSVSSSAIVVIGFTSTKELFPVEIAGTSVGTVNLFPFLGGAIFQPTLGWILDAYPKTAAGTYSLEGYKMLLLVLLCASVLTVASTFFMKETFPKAFMGVK</sequence>
<dbReference type="Pfam" id="PF07690">
    <property type="entry name" value="MFS_1"/>
    <property type="match status" value="1"/>
</dbReference>
<feature type="domain" description="Major facilitator superfamily (MFS) profile" evidence="6">
    <location>
        <begin position="87"/>
        <end position="499"/>
    </location>
</feature>
<feature type="transmembrane region" description="Helical" evidence="5">
    <location>
        <begin position="374"/>
        <end position="393"/>
    </location>
</feature>
<dbReference type="Proteomes" id="UP000006055">
    <property type="component" value="Chromosome"/>
</dbReference>
<keyword evidence="8" id="KW-1185">Reference proteome</keyword>
<feature type="transmembrane region" description="Helical" evidence="5">
    <location>
        <begin position="474"/>
        <end position="494"/>
    </location>
</feature>
<feature type="transmembrane region" description="Helical" evidence="5">
    <location>
        <begin position="153"/>
        <end position="171"/>
    </location>
</feature>
<dbReference type="GO" id="GO:0061513">
    <property type="term" value="F:glucose 6-phosphate:phosphate antiporter activity"/>
    <property type="evidence" value="ECO:0007669"/>
    <property type="project" value="TreeGrafter"/>
</dbReference>
<comment type="subcellular location">
    <subcellularLocation>
        <location evidence="1">Endomembrane system</location>
        <topology evidence="1">Multi-pass membrane protein</topology>
    </subcellularLocation>
</comment>
<feature type="transmembrane region" description="Helical" evidence="5">
    <location>
        <begin position="112"/>
        <end position="132"/>
    </location>
</feature>